<dbReference type="GO" id="GO:0043565">
    <property type="term" value="F:sequence-specific DNA binding"/>
    <property type="evidence" value="ECO:0007669"/>
    <property type="project" value="TreeGrafter"/>
</dbReference>
<evidence type="ECO:0000256" key="2">
    <source>
        <dbReference type="ARBA" id="ARBA00023015"/>
    </source>
</evidence>
<reference evidence="7" key="2">
    <citation type="journal article" date="2024" name="Plant">
        <title>Genomic evolution and insights into agronomic trait innovations of Sesamum species.</title>
        <authorList>
            <person name="Miao H."/>
            <person name="Wang L."/>
            <person name="Qu L."/>
            <person name="Liu H."/>
            <person name="Sun Y."/>
            <person name="Le M."/>
            <person name="Wang Q."/>
            <person name="Wei S."/>
            <person name="Zheng Y."/>
            <person name="Lin W."/>
            <person name="Duan Y."/>
            <person name="Cao H."/>
            <person name="Xiong S."/>
            <person name="Wang X."/>
            <person name="Wei L."/>
            <person name="Li C."/>
            <person name="Ma Q."/>
            <person name="Ju M."/>
            <person name="Zhao R."/>
            <person name="Li G."/>
            <person name="Mu C."/>
            <person name="Tian Q."/>
            <person name="Mei H."/>
            <person name="Zhang T."/>
            <person name="Gao T."/>
            <person name="Zhang H."/>
        </authorList>
    </citation>
    <scope>NUCLEOTIDE SEQUENCE</scope>
    <source>
        <strain evidence="7">G02</strain>
    </source>
</reference>
<evidence type="ECO:0000256" key="1">
    <source>
        <dbReference type="ARBA" id="ARBA00004123"/>
    </source>
</evidence>
<keyword evidence="4" id="KW-0539">Nucleus</keyword>
<protein>
    <submittedName>
        <fullName evidence="7">Transcription factor ICE1</fullName>
    </submittedName>
</protein>
<dbReference type="GO" id="GO:0046983">
    <property type="term" value="F:protein dimerization activity"/>
    <property type="evidence" value="ECO:0007669"/>
    <property type="project" value="InterPro"/>
</dbReference>
<keyword evidence="2" id="KW-0805">Transcription regulation</keyword>
<dbReference type="SMART" id="SM00353">
    <property type="entry name" value="HLH"/>
    <property type="match status" value="1"/>
</dbReference>
<dbReference type="Gene3D" id="4.10.280.10">
    <property type="entry name" value="Helix-loop-helix DNA-binding domain"/>
    <property type="match status" value="1"/>
</dbReference>
<evidence type="ECO:0000313" key="7">
    <source>
        <dbReference type="EMBL" id="KAL0425208.1"/>
    </source>
</evidence>
<feature type="domain" description="BHLH" evidence="6">
    <location>
        <begin position="230"/>
        <end position="298"/>
    </location>
</feature>
<sequence length="478" mass="52091">MNSMVWIEGSGEEEIASWGKSNNDGGFENNQGMEIGALCTFNSMLQAEDDDWYTTNAVAGGGAAMHGGQHVISFLNESGGNNNQLLLQAVDSSASSSAASASVFNNLDPSHHQVSYFLPQKSLIQSIPNNPFQGDFDLGFGAQPTLFQKRAALRRNLGSNLGSLNLVNQISLKSPSSGAIVEVNGKKRKASSVDDPEDISIDGTNLNYDSEDQVFDNSSASGDQKGKKKGPPAKNLMAERRRRKKLNDRLYMLRSVVPKISKFAGLIINESQIVDWHILIDSGMASILGDAIEYLKELLQKINDLHNELESTPSSSSLTPTASLYPLSPMASGLPACIKEERSSPSAFASPLSSPTGQPARAGILSTMRAIDNLGLDIQQAVISCFNGFAMDVFQAEQFGKDKSSTRIKSRLCFWIQPAFMGWFRCMLYSPRQTPLNGRCRSYSLFSVVRGSITEIQLSYPEFWQVFTDSSFLARTAS</sequence>
<accession>A0AAW2V8D0</accession>
<dbReference type="EMBL" id="JACGWJ010000004">
    <property type="protein sequence ID" value="KAL0425208.1"/>
    <property type="molecule type" value="Genomic_DNA"/>
</dbReference>
<dbReference type="PANTHER" id="PTHR31945:SF129">
    <property type="entry name" value="TRANSCRIPTION FACTOR SCREAM2"/>
    <property type="match status" value="1"/>
</dbReference>
<name>A0AAW2V8D0_SESRA</name>
<dbReference type="AlphaFoldDB" id="A0AAW2V8D0"/>
<evidence type="ECO:0000256" key="5">
    <source>
        <dbReference type="SAM" id="MobiDB-lite"/>
    </source>
</evidence>
<comment type="caution">
    <text evidence="7">The sequence shown here is derived from an EMBL/GenBank/DDBJ whole genome shotgun (WGS) entry which is preliminary data.</text>
</comment>
<organism evidence="7">
    <name type="scientific">Sesamum radiatum</name>
    <name type="common">Black benniseed</name>
    <dbReference type="NCBI Taxonomy" id="300843"/>
    <lineage>
        <taxon>Eukaryota</taxon>
        <taxon>Viridiplantae</taxon>
        <taxon>Streptophyta</taxon>
        <taxon>Embryophyta</taxon>
        <taxon>Tracheophyta</taxon>
        <taxon>Spermatophyta</taxon>
        <taxon>Magnoliopsida</taxon>
        <taxon>eudicotyledons</taxon>
        <taxon>Gunneridae</taxon>
        <taxon>Pentapetalae</taxon>
        <taxon>asterids</taxon>
        <taxon>lamiids</taxon>
        <taxon>Lamiales</taxon>
        <taxon>Pedaliaceae</taxon>
        <taxon>Sesamum</taxon>
    </lineage>
</organism>
<keyword evidence="3" id="KW-0804">Transcription</keyword>
<comment type="subcellular location">
    <subcellularLocation>
        <location evidence="1">Nucleus</location>
    </subcellularLocation>
</comment>
<evidence type="ECO:0000256" key="4">
    <source>
        <dbReference type="ARBA" id="ARBA00023242"/>
    </source>
</evidence>
<dbReference type="GO" id="GO:0003700">
    <property type="term" value="F:DNA-binding transcription factor activity"/>
    <property type="evidence" value="ECO:0007669"/>
    <property type="project" value="TreeGrafter"/>
</dbReference>
<evidence type="ECO:0000259" key="6">
    <source>
        <dbReference type="PROSITE" id="PS50888"/>
    </source>
</evidence>
<dbReference type="GO" id="GO:0005634">
    <property type="term" value="C:nucleus"/>
    <property type="evidence" value="ECO:0007669"/>
    <property type="project" value="UniProtKB-SubCell"/>
</dbReference>
<feature type="region of interest" description="Disordered" evidence="5">
    <location>
        <begin position="185"/>
        <end position="235"/>
    </location>
</feature>
<proteinExistence type="predicted"/>
<dbReference type="PROSITE" id="PS50888">
    <property type="entry name" value="BHLH"/>
    <property type="match status" value="1"/>
</dbReference>
<evidence type="ECO:0000256" key="3">
    <source>
        <dbReference type="ARBA" id="ARBA00023163"/>
    </source>
</evidence>
<dbReference type="PANTHER" id="PTHR31945">
    <property type="entry name" value="TRANSCRIPTION FACTOR SCREAM2-RELATED"/>
    <property type="match status" value="1"/>
</dbReference>
<dbReference type="InterPro" id="IPR051358">
    <property type="entry name" value="TF_AMS/ICE1/BHLH6-like"/>
</dbReference>
<dbReference type="SUPFAM" id="SSF47459">
    <property type="entry name" value="HLH, helix-loop-helix DNA-binding domain"/>
    <property type="match status" value="1"/>
</dbReference>
<dbReference type="InterPro" id="IPR036638">
    <property type="entry name" value="HLH_DNA-bd_sf"/>
</dbReference>
<dbReference type="InterPro" id="IPR011598">
    <property type="entry name" value="bHLH_dom"/>
</dbReference>
<reference evidence="7" key="1">
    <citation type="submission" date="2020-06" db="EMBL/GenBank/DDBJ databases">
        <authorList>
            <person name="Li T."/>
            <person name="Hu X."/>
            <person name="Zhang T."/>
            <person name="Song X."/>
            <person name="Zhang H."/>
            <person name="Dai N."/>
            <person name="Sheng W."/>
            <person name="Hou X."/>
            <person name="Wei L."/>
        </authorList>
    </citation>
    <scope>NUCLEOTIDE SEQUENCE</scope>
    <source>
        <strain evidence="7">G02</strain>
        <tissue evidence="7">Leaf</tissue>
    </source>
</reference>
<gene>
    <name evidence="7" type="ORF">Sradi_1055600</name>
</gene>